<evidence type="ECO:0000313" key="19">
    <source>
        <dbReference type="Proteomes" id="UP000192923"/>
    </source>
</evidence>
<dbReference type="Gene3D" id="2.170.130.10">
    <property type="entry name" value="TonB-dependent receptor, plug domain"/>
    <property type="match status" value="1"/>
</dbReference>
<keyword evidence="12" id="KW-0675">Receptor</keyword>
<dbReference type="FunFam" id="2.40.170.20:FF:000005">
    <property type="entry name" value="TonB-dependent siderophore receptor"/>
    <property type="match status" value="1"/>
</dbReference>
<evidence type="ECO:0000256" key="4">
    <source>
        <dbReference type="ARBA" id="ARBA00022452"/>
    </source>
</evidence>
<evidence type="ECO:0000256" key="7">
    <source>
        <dbReference type="ARBA" id="ARBA00022729"/>
    </source>
</evidence>
<dbReference type="InterPro" id="IPR000531">
    <property type="entry name" value="Beta-barrel_TonB"/>
</dbReference>
<organism evidence="18 19">
    <name type="scientific">Methylomagnum ishizawai</name>
    <dbReference type="NCBI Taxonomy" id="1760988"/>
    <lineage>
        <taxon>Bacteria</taxon>
        <taxon>Pseudomonadati</taxon>
        <taxon>Pseudomonadota</taxon>
        <taxon>Gammaproteobacteria</taxon>
        <taxon>Methylococcales</taxon>
        <taxon>Methylococcaceae</taxon>
        <taxon>Methylomagnum</taxon>
    </lineage>
</organism>
<dbReference type="GO" id="GO:0009279">
    <property type="term" value="C:cell outer membrane"/>
    <property type="evidence" value="ECO:0007669"/>
    <property type="project" value="UniProtKB-SubCell"/>
</dbReference>
<dbReference type="InterPro" id="IPR012910">
    <property type="entry name" value="Plug_dom"/>
</dbReference>
<evidence type="ECO:0000259" key="17">
    <source>
        <dbReference type="Pfam" id="PF07715"/>
    </source>
</evidence>
<evidence type="ECO:0000256" key="6">
    <source>
        <dbReference type="ARBA" id="ARBA00022692"/>
    </source>
</evidence>
<evidence type="ECO:0000256" key="15">
    <source>
        <dbReference type="RuleBase" id="RU003357"/>
    </source>
</evidence>
<evidence type="ECO:0000256" key="2">
    <source>
        <dbReference type="ARBA" id="ARBA00009810"/>
    </source>
</evidence>
<keyword evidence="13 14" id="KW-0998">Cell outer membrane</keyword>
<evidence type="ECO:0000256" key="9">
    <source>
        <dbReference type="ARBA" id="ARBA00023065"/>
    </source>
</evidence>
<evidence type="ECO:0000256" key="13">
    <source>
        <dbReference type="ARBA" id="ARBA00023237"/>
    </source>
</evidence>
<keyword evidence="19" id="KW-1185">Reference proteome</keyword>
<dbReference type="Gene3D" id="2.40.170.20">
    <property type="entry name" value="TonB-dependent receptor, beta-barrel domain"/>
    <property type="match status" value="1"/>
</dbReference>
<dbReference type="STRING" id="1760988.SAMN02949497_0138"/>
<keyword evidence="10 15" id="KW-0798">TonB box</keyword>
<dbReference type="PANTHER" id="PTHR32552">
    <property type="entry name" value="FERRICHROME IRON RECEPTOR-RELATED"/>
    <property type="match status" value="1"/>
</dbReference>
<dbReference type="NCBIfam" id="TIGR01783">
    <property type="entry name" value="TonB-siderophor"/>
    <property type="match status" value="1"/>
</dbReference>
<keyword evidence="5" id="KW-0410">Iron transport</keyword>
<keyword evidence="4 14" id="KW-1134">Transmembrane beta strand</keyword>
<name>A0A1Y6D3Q2_9GAMM</name>
<dbReference type="AlphaFoldDB" id="A0A1Y6D3Q2"/>
<dbReference type="CDD" id="cd01347">
    <property type="entry name" value="ligand_gated_channel"/>
    <property type="match status" value="1"/>
</dbReference>
<dbReference type="GO" id="GO:0015344">
    <property type="term" value="F:siderophore uptake transmembrane transporter activity"/>
    <property type="evidence" value="ECO:0007669"/>
    <property type="project" value="TreeGrafter"/>
</dbReference>
<feature type="domain" description="TonB-dependent receptor-like beta-barrel" evidence="16">
    <location>
        <begin position="253"/>
        <end position="717"/>
    </location>
</feature>
<keyword evidence="9" id="KW-0406">Ion transport</keyword>
<dbReference type="PANTHER" id="PTHR32552:SF68">
    <property type="entry name" value="FERRICHROME OUTER MEMBRANE TRANSPORTER_PHAGE RECEPTOR"/>
    <property type="match status" value="1"/>
</dbReference>
<evidence type="ECO:0000256" key="3">
    <source>
        <dbReference type="ARBA" id="ARBA00022448"/>
    </source>
</evidence>
<feature type="domain" description="TonB-dependent receptor plug" evidence="17">
    <location>
        <begin position="84"/>
        <end position="179"/>
    </location>
</feature>
<keyword evidence="6 14" id="KW-0812">Transmembrane</keyword>
<dbReference type="InterPro" id="IPR036942">
    <property type="entry name" value="Beta-barrel_TonB_sf"/>
</dbReference>
<keyword evidence="7" id="KW-0732">Signal</keyword>
<sequence length="752" mass="83938">MQDKIIRKNAFPGLACNGYLVGILASAAAVADTTAQGSGTAVVLDPVTVTGESEDARRNQIVEQETRRYYVPDATSATKTDTPIMDTPAAIQVVPQAVLRDQQAWRVEDAVKNVSGVQQVWQAGGQQQDFVIRGFGTQYARFRNGVRLSTLTFDMANVEQVEVLKGPASMLYGRIQPGGLVNTVTRKPLDIPFYSIQQQFGSYDFYRTTLDATGPITQDGSLAYRFDFGYTDRNSFRDFVSQDQKFVAPTLRWRASPDTEFNLSVEYLDRTLPYDTGLPAVGKRVANVPISNNYGQPGSKFNSDPVNSGLVDFNWSHSFNADWKLQNGVVANWQDTQYREILVAVFQPKLETTSNPQQVRRGVQFEDQNQDTYTTYFNLNGKFETWGLKHTLLVGGDYFSQKTNQSGFFGLSALLDPVNPVDYFTYVNLNNPQYPNLSYQFFDNLRKNSPNDFNTQMTSWYGLYFQDQIALLDNKVQIMGGGRYDWARQYQGTSSESFDDIVHNHQSEGHFSPRVGLLYRPWSWLSLYGNYVEGFGVNNGRSADNQPLAPETAEQFEAGLKTETLDGRLMASMAYFHIDKTNVLALVGENVFSTIGAARSQGIEFDSTGRLTDELSLTASYAYTDARITHDGEGTNQGNRLPNVPEHSGSVWLKYAFSDPVLHGLSLGVGSYISGPRQGDNENSYTLPGYVRADTYAAYTLPVGPTRLTAQLNVNNVFDKRYFYAGQPYNASRAWNAPADPLTVLGSLRLEY</sequence>
<dbReference type="RefSeq" id="WP_085216594.1">
    <property type="nucleotide sequence ID" value="NZ_FXAM01000003.1"/>
</dbReference>
<dbReference type="FunFam" id="2.170.130.10:FF:000001">
    <property type="entry name" value="Catecholate siderophore TonB-dependent receptor"/>
    <property type="match status" value="1"/>
</dbReference>
<dbReference type="PROSITE" id="PS52016">
    <property type="entry name" value="TONB_DEPENDENT_REC_3"/>
    <property type="match status" value="1"/>
</dbReference>
<evidence type="ECO:0000259" key="16">
    <source>
        <dbReference type="Pfam" id="PF00593"/>
    </source>
</evidence>
<gene>
    <name evidence="18" type="ORF">SAMN02949497_0138</name>
</gene>
<dbReference type="Proteomes" id="UP000192923">
    <property type="component" value="Unassembled WGS sequence"/>
</dbReference>
<dbReference type="Pfam" id="PF07715">
    <property type="entry name" value="Plug"/>
    <property type="match status" value="1"/>
</dbReference>
<comment type="similarity">
    <text evidence="2 14 15">Belongs to the TonB-dependent receptor family.</text>
</comment>
<keyword evidence="11 14" id="KW-0472">Membrane</keyword>
<evidence type="ECO:0000256" key="1">
    <source>
        <dbReference type="ARBA" id="ARBA00004571"/>
    </source>
</evidence>
<keyword evidence="3 14" id="KW-0813">Transport</keyword>
<evidence type="ECO:0000256" key="10">
    <source>
        <dbReference type="ARBA" id="ARBA00023077"/>
    </source>
</evidence>
<reference evidence="18 19" key="1">
    <citation type="submission" date="2016-12" db="EMBL/GenBank/DDBJ databases">
        <authorList>
            <person name="Song W.-J."/>
            <person name="Kurnit D.M."/>
        </authorList>
    </citation>
    <scope>NUCLEOTIDE SEQUENCE [LARGE SCALE GENOMIC DNA]</scope>
    <source>
        <strain evidence="18 19">175</strain>
    </source>
</reference>
<dbReference type="GO" id="GO:0015891">
    <property type="term" value="P:siderophore transport"/>
    <property type="evidence" value="ECO:0007669"/>
    <property type="project" value="InterPro"/>
</dbReference>
<evidence type="ECO:0000256" key="5">
    <source>
        <dbReference type="ARBA" id="ARBA00022496"/>
    </source>
</evidence>
<dbReference type="EMBL" id="FXAM01000003">
    <property type="protein sequence ID" value="SMF97568.1"/>
    <property type="molecule type" value="Genomic_DNA"/>
</dbReference>
<evidence type="ECO:0000256" key="8">
    <source>
        <dbReference type="ARBA" id="ARBA00023004"/>
    </source>
</evidence>
<dbReference type="OrthoDB" id="127311at2"/>
<evidence type="ECO:0000256" key="14">
    <source>
        <dbReference type="PROSITE-ProRule" id="PRU01360"/>
    </source>
</evidence>
<accession>A0A1Y6D3Q2</accession>
<dbReference type="InterPro" id="IPR010105">
    <property type="entry name" value="TonB_sidphr_rcpt"/>
</dbReference>
<evidence type="ECO:0000313" key="18">
    <source>
        <dbReference type="EMBL" id="SMF97568.1"/>
    </source>
</evidence>
<evidence type="ECO:0000256" key="12">
    <source>
        <dbReference type="ARBA" id="ARBA00023170"/>
    </source>
</evidence>
<proteinExistence type="inferred from homology"/>
<comment type="subcellular location">
    <subcellularLocation>
        <location evidence="1 14">Cell outer membrane</location>
        <topology evidence="1 14">Multi-pass membrane protein</topology>
    </subcellularLocation>
</comment>
<dbReference type="InterPro" id="IPR037066">
    <property type="entry name" value="Plug_dom_sf"/>
</dbReference>
<evidence type="ECO:0000256" key="11">
    <source>
        <dbReference type="ARBA" id="ARBA00023136"/>
    </source>
</evidence>
<dbReference type="SUPFAM" id="SSF56935">
    <property type="entry name" value="Porins"/>
    <property type="match status" value="1"/>
</dbReference>
<keyword evidence="8" id="KW-0408">Iron</keyword>
<dbReference type="GO" id="GO:0038023">
    <property type="term" value="F:signaling receptor activity"/>
    <property type="evidence" value="ECO:0007669"/>
    <property type="project" value="InterPro"/>
</dbReference>
<dbReference type="Pfam" id="PF00593">
    <property type="entry name" value="TonB_dep_Rec_b-barrel"/>
    <property type="match status" value="1"/>
</dbReference>
<protein>
    <submittedName>
        <fullName evidence="18">Iron complex outermembrane recepter protein</fullName>
    </submittedName>
</protein>
<dbReference type="InterPro" id="IPR039426">
    <property type="entry name" value="TonB-dep_rcpt-like"/>
</dbReference>